<reference evidence="3" key="1">
    <citation type="journal article" date="2023" name="G3 (Bethesda)">
        <title>Whole genome assembly and annotation of the endangered Caribbean coral Acropora cervicornis.</title>
        <authorList>
            <person name="Selwyn J.D."/>
            <person name="Vollmer S.V."/>
        </authorList>
    </citation>
    <scope>NUCLEOTIDE SEQUENCE</scope>
    <source>
        <strain evidence="3">K2</strain>
    </source>
</reference>
<dbReference type="EMBL" id="JARQWQ010000004">
    <property type="protein sequence ID" value="KAK2572496.1"/>
    <property type="molecule type" value="Genomic_DNA"/>
</dbReference>
<proteinExistence type="predicted"/>
<gene>
    <name evidence="3" type="ORF">P5673_002750</name>
</gene>
<protein>
    <submittedName>
        <fullName evidence="3">Uncharacterized protein</fullName>
    </submittedName>
</protein>
<accession>A0AAD9R4C2</accession>
<evidence type="ECO:0000313" key="3">
    <source>
        <dbReference type="EMBL" id="KAK2572496.1"/>
    </source>
</evidence>
<keyword evidence="1" id="KW-0812">Transmembrane</keyword>
<keyword evidence="1" id="KW-1133">Transmembrane helix</keyword>
<sequence>MNFISFTCSWIFGLMIAEGVESLQTTSLTTCVTGAISLHGNDPNRVVEKLWWRARYQNGPWVDIGHCVNTKGCTKSPTSSLLPSGTRVWIERNGSLIVERTWTRPGANLNVSQAVEELFSKKDFVEVCLFDANGTQFAIVHSNKGASSSLKYESHSPNAAYWNRLLIERGSLIFPKINEADNGTTIILKALLNSEQTRLGALSTKTMRIFVCNLSEPNGRPHLALDHPSSSSSTTGLNGQATKTSSDLAWYKQLWAIILLSLVPIIIISIVVFVILLIKKKKRRSSEALSSDFP</sequence>
<reference evidence="3" key="2">
    <citation type="journal article" date="2023" name="Science">
        <title>Genomic signatures of disease resistance in endangered staghorn corals.</title>
        <authorList>
            <person name="Vollmer S.V."/>
            <person name="Selwyn J.D."/>
            <person name="Despard B.A."/>
            <person name="Roesel C.L."/>
        </authorList>
    </citation>
    <scope>NUCLEOTIDE SEQUENCE</scope>
    <source>
        <strain evidence="3">K2</strain>
    </source>
</reference>
<dbReference type="Proteomes" id="UP001249851">
    <property type="component" value="Unassembled WGS sequence"/>
</dbReference>
<dbReference type="AlphaFoldDB" id="A0AAD9R4C2"/>
<keyword evidence="4" id="KW-1185">Reference proteome</keyword>
<evidence type="ECO:0000256" key="1">
    <source>
        <dbReference type="SAM" id="Phobius"/>
    </source>
</evidence>
<name>A0AAD9R4C2_ACRCE</name>
<comment type="caution">
    <text evidence="3">The sequence shown here is derived from an EMBL/GenBank/DDBJ whole genome shotgun (WGS) entry which is preliminary data.</text>
</comment>
<feature type="signal peptide" evidence="2">
    <location>
        <begin position="1"/>
        <end position="22"/>
    </location>
</feature>
<keyword evidence="2" id="KW-0732">Signal</keyword>
<evidence type="ECO:0000256" key="2">
    <source>
        <dbReference type="SAM" id="SignalP"/>
    </source>
</evidence>
<feature type="transmembrane region" description="Helical" evidence="1">
    <location>
        <begin position="254"/>
        <end position="278"/>
    </location>
</feature>
<keyword evidence="1" id="KW-0472">Membrane</keyword>
<evidence type="ECO:0000313" key="4">
    <source>
        <dbReference type="Proteomes" id="UP001249851"/>
    </source>
</evidence>
<organism evidence="3 4">
    <name type="scientific">Acropora cervicornis</name>
    <name type="common">Staghorn coral</name>
    <dbReference type="NCBI Taxonomy" id="6130"/>
    <lineage>
        <taxon>Eukaryota</taxon>
        <taxon>Metazoa</taxon>
        <taxon>Cnidaria</taxon>
        <taxon>Anthozoa</taxon>
        <taxon>Hexacorallia</taxon>
        <taxon>Scleractinia</taxon>
        <taxon>Astrocoeniina</taxon>
        <taxon>Acroporidae</taxon>
        <taxon>Acropora</taxon>
    </lineage>
</organism>
<feature type="chain" id="PRO_5042258344" evidence="2">
    <location>
        <begin position="23"/>
        <end position="294"/>
    </location>
</feature>